<dbReference type="Gene3D" id="3.30.565.10">
    <property type="entry name" value="Histidine kinase-like ATPase, C-terminal domain"/>
    <property type="match status" value="1"/>
</dbReference>
<evidence type="ECO:0000256" key="2">
    <source>
        <dbReference type="ARBA" id="ARBA00012438"/>
    </source>
</evidence>
<dbReference type="CDD" id="cd00075">
    <property type="entry name" value="HATPase"/>
    <property type="match status" value="1"/>
</dbReference>
<dbReference type="InterPro" id="IPR005467">
    <property type="entry name" value="His_kinase_dom"/>
</dbReference>
<dbReference type="PRINTS" id="PR00344">
    <property type="entry name" value="BCTRLSENSOR"/>
</dbReference>
<dbReference type="Pfam" id="PF00512">
    <property type="entry name" value="HisKA"/>
    <property type="match status" value="1"/>
</dbReference>
<dbReference type="InterPro" id="IPR004358">
    <property type="entry name" value="Sig_transdc_His_kin-like_C"/>
</dbReference>
<dbReference type="SMART" id="SM00388">
    <property type="entry name" value="HisKA"/>
    <property type="match status" value="1"/>
</dbReference>
<keyword evidence="7" id="KW-1185">Reference proteome</keyword>
<keyword evidence="6" id="KW-0418">Kinase</keyword>
<feature type="region of interest" description="Disordered" evidence="4">
    <location>
        <begin position="54"/>
        <end position="77"/>
    </location>
</feature>
<dbReference type="PANTHER" id="PTHR43547:SF2">
    <property type="entry name" value="HYBRID SIGNAL TRANSDUCTION HISTIDINE KINASE C"/>
    <property type="match status" value="1"/>
</dbReference>
<dbReference type="EC" id="2.7.13.3" evidence="2"/>
<dbReference type="PROSITE" id="PS50109">
    <property type="entry name" value="HIS_KIN"/>
    <property type="match status" value="1"/>
</dbReference>
<reference evidence="6 7" key="1">
    <citation type="submission" date="2020-10" db="EMBL/GenBank/DDBJ databases">
        <title>Wide distribution of Phycisphaera-like planctomycetes from WD2101 soil group in peatlands and genome analysis of the first cultivated representative.</title>
        <authorList>
            <person name="Dedysh S.N."/>
            <person name="Beletsky A.V."/>
            <person name="Ivanova A."/>
            <person name="Kulichevskaya I.S."/>
            <person name="Suzina N.E."/>
            <person name="Philippov D.A."/>
            <person name="Rakitin A.L."/>
            <person name="Mardanov A.V."/>
            <person name="Ravin N.V."/>
        </authorList>
    </citation>
    <scope>NUCLEOTIDE SEQUENCE [LARGE SCALE GENOMIC DNA]</scope>
    <source>
        <strain evidence="6 7">M1803</strain>
    </source>
</reference>
<dbReference type="GO" id="GO:0000155">
    <property type="term" value="F:phosphorelay sensor kinase activity"/>
    <property type="evidence" value="ECO:0007669"/>
    <property type="project" value="InterPro"/>
</dbReference>
<dbReference type="EMBL" id="CP063458">
    <property type="protein sequence ID" value="QOV89925.1"/>
    <property type="molecule type" value="Genomic_DNA"/>
</dbReference>
<evidence type="ECO:0000313" key="7">
    <source>
        <dbReference type="Proteomes" id="UP000593765"/>
    </source>
</evidence>
<evidence type="ECO:0000256" key="4">
    <source>
        <dbReference type="SAM" id="MobiDB-lite"/>
    </source>
</evidence>
<protein>
    <recommendedName>
        <fullName evidence="2">histidine kinase</fullName>
        <ecNumber evidence="2">2.7.13.3</ecNumber>
    </recommendedName>
</protein>
<dbReference type="InterPro" id="IPR036097">
    <property type="entry name" value="HisK_dim/P_sf"/>
</dbReference>
<evidence type="ECO:0000256" key="3">
    <source>
        <dbReference type="ARBA" id="ARBA00022553"/>
    </source>
</evidence>
<dbReference type="InterPro" id="IPR003661">
    <property type="entry name" value="HisK_dim/P_dom"/>
</dbReference>
<dbReference type="CDD" id="cd00082">
    <property type="entry name" value="HisKA"/>
    <property type="match status" value="1"/>
</dbReference>
<dbReference type="SMART" id="SM00387">
    <property type="entry name" value="HATPase_c"/>
    <property type="match status" value="1"/>
</dbReference>
<dbReference type="PANTHER" id="PTHR43547">
    <property type="entry name" value="TWO-COMPONENT HISTIDINE KINASE"/>
    <property type="match status" value="1"/>
</dbReference>
<dbReference type="InterPro" id="IPR003594">
    <property type="entry name" value="HATPase_dom"/>
</dbReference>
<dbReference type="Gene3D" id="1.10.287.130">
    <property type="match status" value="1"/>
</dbReference>
<organism evidence="6 7">
    <name type="scientific">Humisphaera borealis</name>
    <dbReference type="NCBI Taxonomy" id="2807512"/>
    <lineage>
        <taxon>Bacteria</taxon>
        <taxon>Pseudomonadati</taxon>
        <taxon>Planctomycetota</taxon>
        <taxon>Phycisphaerae</taxon>
        <taxon>Tepidisphaerales</taxon>
        <taxon>Tepidisphaeraceae</taxon>
        <taxon>Humisphaera</taxon>
    </lineage>
</organism>
<keyword evidence="3" id="KW-0597">Phosphoprotein</keyword>
<evidence type="ECO:0000259" key="5">
    <source>
        <dbReference type="PROSITE" id="PS50109"/>
    </source>
</evidence>
<dbReference type="SUPFAM" id="SSF55874">
    <property type="entry name" value="ATPase domain of HSP90 chaperone/DNA topoisomerase II/histidine kinase"/>
    <property type="match status" value="1"/>
</dbReference>
<evidence type="ECO:0000256" key="1">
    <source>
        <dbReference type="ARBA" id="ARBA00000085"/>
    </source>
</evidence>
<dbReference type="RefSeq" id="WP_206292988.1">
    <property type="nucleotide sequence ID" value="NZ_CP063458.1"/>
</dbReference>
<dbReference type="SUPFAM" id="SSF47384">
    <property type="entry name" value="Homodimeric domain of signal transducing histidine kinase"/>
    <property type="match status" value="1"/>
</dbReference>
<gene>
    <name evidence="6" type="ORF">IPV69_00705</name>
</gene>
<name>A0A7M2WWQ2_9BACT</name>
<dbReference type="KEGG" id="hbs:IPV69_00705"/>
<keyword evidence="6" id="KW-0808">Transferase</keyword>
<proteinExistence type="predicted"/>
<accession>A0A7M2WWQ2</accession>
<comment type="catalytic activity">
    <reaction evidence="1">
        <text>ATP + protein L-histidine = ADP + protein N-phospho-L-histidine.</text>
        <dbReference type="EC" id="2.7.13.3"/>
    </reaction>
</comment>
<dbReference type="AlphaFoldDB" id="A0A7M2WWQ2"/>
<sequence>MRLSDFILKNMESILAEWEIFARSVEAGTKMDRLALRDHAEDILRATVRDMTTAQSDNEQFDKSIGQGADGTGSKHLDEASEVHGVGRVGSGFDLGELVSEYRALRASVIKLWRDTNPNPHATDIDDLTRFHESIDQSLRKAVVGYTGYVDRSRQMFLAILAHDLRNPLNSILLSAEVVSLTATGDPDTIDAAHRITSSVKSIAQMVTDLLDFAGTGVGSAMPLSPAPMDLAKLCRELHGEFQAAHPTCTLSLKTTQSLNGIWDASRIRQVLSNLLGNAFQHGGETCNAKLTVTADGPDVVLAVHNCGTPIPPELLPTIFQPLVQGERRKGKPQRRAGSIGLGLYIAREVVLAHGGTITVQSTKESGTTFTVRLPRKHSAPGG</sequence>
<dbReference type="Pfam" id="PF02518">
    <property type="entry name" value="HATPase_c"/>
    <property type="match status" value="1"/>
</dbReference>
<evidence type="ECO:0000313" key="6">
    <source>
        <dbReference type="EMBL" id="QOV89925.1"/>
    </source>
</evidence>
<feature type="domain" description="Histidine kinase" evidence="5">
    <location>
        <begin position="160"/>
        <end position="378"/>
    </location>
</feature>
<dbReference type="Proteomes" id="UP000593765">
    <property type="component" value="Chromosome"/>
</dbReference>
<dbReference type="InterPro" id="IPR036890">
    <property type="entry name" value="HATPase_C_sf"/>
</dbReference>